<organism evidence="2 3">
    <name type="scientific">Rhypophila decipiens</name>
    <dbReference type="NCBI Taxonomy" id="261697"/>
    <lineage>
        <taxon>Eukaryota</taxon>
        <taxon>Fungi</taxon>
        <taxon>Dikarya</taxon>
        <taxon>Ascomycota</taxon>
        <taxon>Pezizomycotina</taxon>
        <taxon>Sordariomycetes</taxon>
        <taxon>Sordariomycetidae</taxon>
        <taxon>Sordariales</taxon>
        <taxon>Naviculisporaceae</taxon>
        <taxon>Rhypophila</taxon>
    </lineage>
</organism>
<dbReference type="PANTHER" id="PTHR43157:SF31">
    <property type="entry name" value="PHOSPHATIDYLINOSITOL-GLYCAN BIOSYNTHESIS CLASS F PROTEIN"/>
    <property type="match status" value="1"/>
</dbReference>
<dbReference type="PANTHER" id="PTHR43157">
    <property type="entry name" value="PHOSPHATIDYLINOSITOL-GLYCAN BIOSYNTHESIS CLASS F PROTEIN-RELATED"/>
    <property type="match status" value="1"/>
</dbReference>
<dbReference type="SUPFAM" id="SSF51735">
    <property type="entry name" value="NAD(P)-binding Rossmann-fold domains"/>
    <property type="match status" value="1"/>
</dbReference>
<accession>A0AAN6YEB9</accession>
<dbReference type="EMBL" id="MU858057">
    <property type="protein sequence ID" value="KAK4217728.1"/>
    <property type="molecule type" value="Genomic_DNA"/>
</dbReference>
<gene>
    <name evidence="2" type="ORF">QBC37DRAFT_413787</name>
</gene>
<dbReference type="GO" id="GO:0016491">
    <property type="term" value="F:oxidoreductase activity"/>
    <property type="evidence" value="ECO:0007669"/>
    <property type="project" value="UniProtKB-KW"/>
</dbReference>
<dbReference type="AlphaFoldDB" id="A0AAN6YEB9"/>
<proteinExistence type="predicted"/>
<name>A0AAN6YEB9_9PEZI</name>
<dbReference type="Gene3D" id="3.40.50.720">
    <property type="entry name" value="NAD(P)-binding Rossmann-like Domain"/>
    <property type="match status" value="1"/>
</dbReference>
<dbReference type="PRINTS" id="PR00081">
    <property type="entry name" value="GDHRDH"/>
</dbReference>
<dbReference type="InterPro" id="IPR002347">
    <property type="entry name" value="SDR_fam"/>
</dbReference>
<sequence length="326" mass="34833">MSFGAQFKPPSLPPNDSFTSQTVIVTGGNRGLGLEAARHFVQLGAAKVILGCRSLPSGQAAAADIASSSGRDDVCEVWELDLADFSSIHRFVERVSGLERLDVAVANAGVATTRFSKTAAGLETTVAVNVVGTFLLAFNLVPVLRRSARQNNMPGHLVIVSSGVHKWAKFNERLQASIFESLNKDDEGYMADRYNVSKLLDLLIVRSLAARLVPAPDGDVPVIVNAVDPGLCKTDLGREVKGMQKIIFSLVKAVIGRTAEEGSRILVYAATAGKETHGQYLVNNAVAMPSDWVVGEEGTKTQERVWNELLQLLEGVQPGLAGSLVP</sequence>
<evidence type="ECO:0000313" key="2">
    <source>
        <dbReference type="EMBL" id="KAK4217728.1"/>
    </source>
</evidence>
<evidence type="ECO:0000313" key="3">
    <source>
        <dbReference type="Proteomes" id="UP001301769"/>
    </source>
</evidence>
<dbReference type="Proteomes" id="UP001301769">
    <property type="component" value="Unassembled WGS sequence"/>
</dbReference>
<dbReference type="Pfam" id="PF00106">
    <property type="entry name" value="adh_short"/>
    <property type="match status" value="1"/>
</dbReference>
<protein>
    <submittedName>
        <fullName evidence="2">Uncharacterized protein</fullName>
    </submittedName>
</protein>
<dbReference type="InterPro" id="IPR036291">
    <property type="entry name" value="NAD(P)-bd_dom_sf"/>
</dbReference>
<reference evidence="2" key="2">
    <citation type="submission" date="2023-05" db="EMBL/GenBank/DDBJ databases">
        <authorList>
            <consortium name="Lawrence Berkeley National Laboratory"/>
            <person name="Steindorff A."/>
            <person name="Hensen N."/>
            <person name="Bonometti L."/>
            <person name="Westerberg I."/>
            <person name="Brannstrom I.O."/>
            <person name="Guillou S."/>
            <person name="Cros-Aarteil S."/>
            <person name="Calhoun S."/>
            <person name="Haridas S."/>
            <person name="Kuo A."/>
            <person name="Mondo S."/>
            <person name="Pangilinan J."/>
            <person name="Riley R."/>
            <person name="Labutti K."/>
            <person name="Andreopoulos B."/>
            <person name="Lipzen A."/>
            <person name="Chen C."/>
            <person name="Yanf M."/>
            <person name="Daum C."/>
            <person name="Ng V."/>
            <person name="Clum A."/>
            <person name="Ohm R."/>
            <person name="Martin F."/>
            <person name="Silar P."/>
            <person name="Natvig D."/>
            <person name="Lalanne C."/>
            <person name="Gautier V."/>
            <person name="Ament-Velasquez S.L."/>
            <person name="Kruys A."/>
            <person name="Hutchinson M.I."/>
            <person name="Powell A.J."/>
            <person name="Barry K."/>
            <person name="Miller A.N."/>
            <person name="Grigoriev I.V."/>
            <person name="Debuchy R."/>
            <person name="Gladieux P."/>
            <person name="Thoren M.H."/>
            <person name="Johannesson H."/>
        </authorList>
    </citation>
    <scope>NUCLEOTIDE SEQUENCE</scope>
    <source>
        <strain evidence="2">PSN293</strain>
    </source>
</reference>
<keyword evidence="3" id="KW-1185">Reference proteome</keyword>
<comment type="caution">
    <text evidence="2">The sequence shown here is derived from an EMBL/GenBank/DDBJ whole genome shotgun (WGS) entry which is preliminary data.</text>
</comment>
<keyword evidence="1" id="KW-0560">Oxidoreductase</keyword>
<reference evidence="2" key="1">
    <citation type="journal article" date="2023" name="Mol. Phylogenet. Evol.">
        <title>Genome-scale phylogeny and comparative genomics of the fungal order Sordariales.</title>
        <authorList>
            <person name="Hensen N."/>
            <person name="Bonometti L."/>
            <person name="Westerberg I."/>
            <person name="Brannstrom I.O."/>
            <person name="Guillou S."/>
            <person name="Cros-Aarteil S."/>
            <person name="Calhoun S."/>
            <person name="Haridas S."/>
            <person name="Kuo A."/>
            <person name="Mondo S."/>
            <person name="Pangilinan J."/>
            <person name="Riley R."/>
            <person name="LaButti K."/>
            <person name="Andreopoulos B."/>
            <person name="Lipzen A."/>
            <person name="Chen C."/>
            <person name="Yan M."/>
            <person name="Daum C."/>
            <person name="Ng V."/>
            <person name="Clum A."/>
            <person name="Steindorff A."/>
            <person name="Ohm R.A."/>
            <person name="Martin F."/>
            <person name="Silar P."/>
            <person name="Natvig D.O."/>
            <person name="Lalanne C."/>
            <person name="Gautier V."/>
            <person name="Ament-Velasquez S.L."/>
            <person name="Kruys A."/>
            <person name="Hutchinson M.I."/>
            <person name="Powell A.J."/>
            <person name="Barry K."/>
            <person name="Miller A.N."/>
            <person name="Grigoriev I.V."/>
            <person name="Debuchy R."/>
            <person name="Gladieux P."/>
            <person name="Hiltunen Thoren M."/>
            <person name="Johannesson H."/>
        </authorList>
    </citation>
    <scope>NUCLEOTIDE SEQUENCE</scope>
    <source>
        <strain evidence="2">PSN293</strain>
    </source>
</reference>
<evidence type="ECO:0000256" key="1">
    <source>
        <dbReference type="ARBA" id="ARBA00023002"/>
    </source>
</evidence>